<dbReference type="Gene3D" id="3.30.2350.10">
    <property type="entry name" value="Pseudouridine synthase"/>
    <property type="match status" value="1"/>
</dbReference>
<protein>
    <recommendedName>
        <fullName evidence="1">Pseudouridine synthase RsuA/RluA-like domain-containing protein</fullName>
    </recommendedName>
</protein>
<dbReference type="Proteomes" id="UP000186817">
    <property type="component" value="Unassembled WGS sequence"/>
</dbReference>
<dbReference type="GO" id="GO:0001522">
    <property type="term" value="P:pseudouridine synthesis"/>
    <property type="evidence" value="ECO:0007669"/>
    <property type="project" value="InterPro"/>
</dbReference>
<dbReference type="GO" id="GO:0009982">
    <property type="term" value="F:pseudouridine synthase activity"/>
    <property type="evidence" value="ECO:0007669"/>
    <property type="project" value="InterPro"/>
</dbReference>
<proteinExistence type="predicted"/>
<name>A0A1Q9CFL2_SYMMI</name>
<dbReference type="AlphaFoldDB" id="A0A1Q9CFL2"/>
<evidence type="ECO:0000313" key="2">
    <source>
        <dbReference type="EMBL" id="OLP81712.1"/>
    </source>
</evidence>
<organism evidence="2 3">
    <name type="scientific">Symbiodinium microadriaticum</name>
    <name type="common">Dinoflagellate</name>
    <name type="synonym">Zooxanthella microadriatica</name>
    <dbReference type="NCBI Taxonomy" id="2951"/>
    <lineage>
        <taxon>Eukaryota</taxon>
        <taxon>Sar</taxon>
        <taxon>Alveolata</taxon>
        <taxon>Dinophyceae</taxon>
        <taxon>Suessiales</taxon>
        <taxon>Symbiodiniaceae</taxon>
        <taxon>Symbiodinium</taxon>
    </lineage>
</organism>
<sequence>MYDRYNPSGTAAHWSRELMQQSKQAEGLSLIGRAKTTLRQKLHLIGRLDRTVSGLSLLARDPETACVLGGANISKVYYALCRNSGEEYLNRGDTAVNDRARRSHKVSDY</sequence>
<dbReference type="EMBL" id="LSRX01001256">
    <property type="protein sequence ID" value="OLP81712.1"/>
    <property type="molecule type" value="Genomic_DNA"/>
</dbReference>
<comment type="caution">
    <text evidence="2">The sequence shown here is derived from an EMBL/GenBank/DDBJ whole genome shotgun (WGS) entry which is preliminary data.</text>
</comment>
<dbReference type="InterPro" id="IPR006145">
    <property type="entry name" value="PsdUridine_synth_RsuA/RluA"/>
</dbReference>
<dbReference type="InterPro" id="IPR020103">
    <property type="entry name" value="PsdUridine_synth_cat_dom_sf"/>
</dbReference>
<evidence type="ECO:0000259" key="1">
    <source>
        <dbReference type="Pfam" id="PF00849"/>
    </source>
</evidence>
<reference evidence="2 3" key="1">
    <citation type="submission" date="2016-02" db="EMBL/GenBank/DDBJ databases">
        <title>Genome analysis of coral dinoflagellate symbionts highlights evolutionary adaptations to a symbiotic lifestyle.</title>
        <authorList>
            <person name="Aranda M."/>
            <person name="Li Y."/>
            <person name="Liew Y.J."/>
            <person name="Baumgarten S."/>
            <person name="Simakov O."/>
            <person name="Wilson M."/>
            <person name="Piel J."/>
            <person name="Ashoor H."/>
            <person name="Bougouffa S."/>
            <person name="Bajic V.B."/>
            <person name="Ryu T."/>
            <person name="Ravasi T."/>
            <person name="Bayer T."/>
            <person name="Micklem G."/>
            <person name="Kim H."/>
            <person name="Bhak J."/>
            <person name="Lajeunesse T.C."/>
            <person name="Voolstra C.R."/>
        </authorList>
    </citation>
    <scope>NUCLEOTIDE SEQUENCE [LARGE SCALE GENOMIC DNA]</scope>
    <source>
        <strain evidence="2 3">CCMP2467</strain>
    </source>
</reference>
<dbReference type="Pfam" id="PF00849">
    <property type="entry name" value="PseudoU_synth_2"/>
    <property type="match status" value="1"/>
</dbReference>
<feature type="domain" description="Pseudouridine synthase RsuA/RluA-like" evidence="1">
    <location>
        <begin position="33"/>
        <end position="86"/>
    </location>
</feature>
<keyword evidence="3" id="KW-1185">Reference proteome</keyword>
<dbReference type="GO" id="GO:0003723">
    <property type="term" value="F:RNA binding"/>
    <property type="evidence" value="ECO:0007669"/>
    <property type="project" value="InterPro"/>
</dbReference>
<gene>
    <name evidence="2" type="ORF">AK812_SmicGene37722</name>
</gene>
<accession>A0A1Q9CFL2</accession>
<dbReference type="OrthoDB" id="424794at2759"/>
<dbReference type="SUPFAM" id="SSF55120">
    <property type="entry name" value="Pseudouridine synthase"/>
    <property type="match status" value="1"/>
</dbReference>
<evidence type="ECO:0000313" key="3">
    <source>
        <dbReference type="Proteomes" id="UP000186817"/>
    </source>
</evidence>